<comment type="caution">
    <text evidence="4">The sequence shown here is derived from an EMBL/GenBank/DDBJ whole genome shotgun (WGS) entry which is preliminary data.</text>
</comment>
<gene>
    <name evidence="4" type="ORF">PAMC26577_31100</name>
</gene>
<evidence type="ECO:0000259" key="3">
    <source>
        <dbReference type="PROSITE" id="PS50405"/>
    </source>
</evidence>
<dbReference type="Gene3D" id="3.40.30.10">
    <property type="entry name" value="Glutaredoxin"/>
    <property type="match status" value="1"/>
</dbReference>
<dbReference type="EMBL" id="NBTZ01000115">
    <property type="protein sequence ID" value="OTP69491.1"/>
    <property type="molecule type" value="Genomic_DNA"/>
</dbReference>
<protein>
    <submittedName>
        <fullName evidence="4">Glutathione S-transferase</fullName>
    </submittedName>
</protein>
<name>A0A242MEW3_CABSO</name>
<evidence type="ECO:0000259" key="2">
    <source>
        <dbReference type="PROSITE" id="PS50404"/>
    </source>
</evidence>
<comment type="similarity">
    <text evidence="1">Belongs to the GST superfamily.</text>
</comment>
<sequence length="287" mass="32024">MEDRLYEFADVRRAKTSKAGMTIFVVLYAVIDRSIHAGGASLPLFNVYRSEDSMTELSAFPITAKWPAQHPERLQLYSLPTPNGVKVSIMLEETGLPYEPHLVSFETNDQTSPAFLSLNPNNKIPAIIDPDGPDGKPLGLFESGAILLYLADKTGQFIPQDAAGRYETIQWVMFQMGGIGPMFGQLGFFNKFAGKDYEDKRPRDRYVAESKRLLGVVEQRLAGRKWIMGDEYTIADIASFPWIRNLIGFYEAGDLVGIDNFPNVKRVLAAFVARPAVDRGLNIPKRG</sequence>
<dbReference type="SFLD" id="SFLDS00019">
    <property type="entry name" value="Glutathione_Transferase_(cytos"/>
    <property type="match status" value="1"/>
</dbReference>
<dbReference type="GO" id="GO:0016740">
    <property type="term" value="F:transferase activity"/>
    <property type="evidence" value="ECO:0007669"/>
    <property type="project" value="UniProtKB-KW"/>
</dbReference>
<feature type="domain" description="GST N-terminal" evidence="2">
    <location>
        <begin position="71"/>
        <end position="158"/>
    </location>
</feature>
<dbReference type="PANTHER" id="PTHR44051:SF19">
    <property type="entry name" value="DISULFIDE-BOND OXIDOREDUCTASE YFCG"/>
    <property type="match status" value="1"/>
</dbReference>
<dbReference type="SUPFAM" id="SSF47616">
    <property type="entry name" value="GST C-terminal domain-like"/>
    <property type="match status" value="1"/>
</dbReference>
<keyword evidence="4" id="KW-0808">Transferase</keyword>
<dbReference type="PANTHER" id="PTHR44051">
    <property type="entry name" value="GLUTATHIONE S-TRANSFERASE-RELATED"/>
    <property type="match status" value="1"/>
</dbReference>
<dbReference type="InterPro" id="IPR004046">
    <property type="entry name" value="GST_C"/>
</dbReference>
<dbReference type="PROSITE" id="PS50404">
    <property type="entry name" value="GST_NTER"/>
    <property type="match status" value="1"/>
</dbReference>
<dbReference type="PROSITE" id="PS50405">
    <property type="entry name" value="GST_CTER"/>
    <property type="match status" value="1"/>
</dbReference>
<dbReference type="Gene3D" id="1.20.1050.10">
    <property type="match status" value="1"/>
</dbReference>
<dbReference type="Proteomes" id="UP000195221">
    <property type="component" value="Unassembled WGS sequence"/>
</dbReference>
<dbReference type="AlphaFoldDB" id="A0A242MEW3"/>
<evidence type="ECO:0000313" key="4">
    <source>
        <dbReference type="EMBL" id="OTP69491.1"/>
    </source>
</evidence>
<dbReference type="SFLD" id="SFLDG00358">
    <property type="entry name" value="Main_(cytGST)"/>
    <property type="match status" value="1"/>
</dbReference>
<evidence type="ECO:0000313" key="5">
    <source>
        <dbReference type="Proteomes" id="UP000195221"/>
    </source>
</evidence>
<dbReference type="InterPro" id="IPR040079">
    <property type="entry name" value="Glutathione_S-Trfase"/>
</dbReference>
<dbReference type="CDD" id="cd03178">
    <property type="entry name" value="GST_C_Ure2p_like"/>
    <property type="match status" value="1"/>
</dbReference>
<dbReference type="Pfam" id="PF02798">
    <property type="entry name" value="GST_N"/>
    <property type="match status" value="1"/>
</dbReference>
<feature type="domain" description="GST C-terminal" evidence="3">
    <location>
        <begin position="161"/>
        <end position="287"/>
    </location>
</feature>
<dbReference type="InterPro" id="IPR036249">
    <property type="entry name" value="Thioredoxin-like_sf"/>
</dbReference>
<proteinExistence type="inferred from homology"/>
<organism evidence="4 5">
    <name type="scientific">Caballeronia sordidicola</name>
    <name type="common">Burkholderia sordidicola</name>
    <dbReference type="NCBI Taxonomy" id="196367"/>
    <lineage>
        <taxon>Bacteria</taxon>
        <taxon>Pseudomonadati</taxon>
        <taxon>Pseudomonadota</taxon>
        <taxon>Betaproteobacteria</taxon>
        <taxon>Burkholderiales</taxon>
        <taxon>Burkholderiaceae</taxon>
        <taxon>Caballeronia</taxon>
    </lineage>
</organism>
<accession>A0A242MEW3</accession>
<dbReference type="InterPro" id="IPR004045">
    <property type="entry name" value="Glutathione_S-Trfase_N"/>
</dbReference>
<dbReference type="InterPro" id="IPR036282">
    <property type="entry name" value="Glutathione-S-Trfase_C_sf"/>
</dbReference>
<dbReference type="InterPro" id="IPR010987">
    <property type="entry name" value="Glutathione-S-Trfase_C-like"/>
</dbReference>
<reference evidence="4 5" key="1">
    <citation type="submission" date="2017-03" db="EMBL/GenBank/DDBJ databases">
        <title>Genome analysis of strain PAMC 26577.</title>
        <authorList>
            <person name="Oh H.-M."/>
            <person name="Yang J.-A."/>
        </authorList>
    </citation>
    <scope>NUCLEOTIDE SEQUENCE [LARGE SCALE GENOMIC DNA]</scope>
    <source>
        <strain evidence="4 5">PAMC 26577</strain>
    </source>
</reference>
<dbReference type="SUPFAM" id="SSF52833">
    <property type="entry name" value="Thioredoxin-like"/>
    <property type="match status" value="1"/>
</dbReference>
<dbReference type="CDD" id="cd03048">
    <property type="entry name" value="GST_N_Ure2p_like"/>
    <property type="match status" value="1"/>
</dbReference>
<dbReference type="Pfam" id="PF00043">
    <property type="entry name" value="GST_C"/>
    <property type="match status" value="1"/>
</dbReference>
<evidence type="ECO:0000256" key="1">
    <source>
        <dbReference type="RuleBase" id="RU003494"/>
    </source>
</evidence>
<dbReference type="SFLD" id="SFLDG01151">
    <property type="entry name" value="Main.2:_Nu-like"/>
    <property type="match status" value="1"/>
</dbReference>